<feature type="compositionally biased region" description="Basic and acidic residues" evidence="1">
    <location>
        <begin position="33"/>
        <end position="48"/>
    </location>
</feature>
<dbReference type="AlphaFoldDB" id="A0A1J1I7Z5"/>
<protein>
    <submittedName>
        <fullName evidence="2">CLUMA_CG009158, isoform A</fullName>
    </submittedName>
</protein>
<evidence type="ECO:0000313" key="3">
    <source>
        <dbReference type="Proteomes" id="UP000183832"/>
    </source>
</evidence>
<sequence length="71" mass="8491">MTSLNEVHRKQKQTNVKVFTHIIKFKQTLISERQSKEKENHKTPEKKNIQNWSLLHIQQVSDNLFPNKPEP</sequence>
<reference evidence="2 3" key="1">
    <citation type="submission" date="2015-04" db="EMBL/GenBank/DDBJ databases">
        <authorList>
            <person name="Syromyatnikov M.Y."/>
            <person name="Popov V.N."/>
        </authorList>
    </citation>
    <scope>NUCLEOTIDE SEQUENCE [LARGE SCALE GENOMIC DNA]</scope>
</reference>
<feature type="region of interest" description="Disordered" evidence="1">
    <location>
        <begin position="33"/>
        <end position="52"/>
    </location>
</feature>
<evidence type="ECO:0000313" key="2">
    <source>
        <dbReference type="EMBL" id="CRK95700.1"/>
    </source>
</evidence>
<accession>A0A1J1I7Z5</accession>
<proteinExistence type="predicted"/>
<organism evidence="2 3">
    <name type="scientific">Clunio marinus</name>
    <dbReference type="NCBI Taxonomy" id="568069"/>
    <lineage>
        <taxon>Eukaryota</taxon>
        <taxon>Metazoa</taxon>
        <taxon>Ecdysozoa</taxon>
        <taxon>Arthropoda</taxon>
        <taxon>Hexapoda</taxon>
        <taxon>Insecta</taxon>
        <taxon>Pterygota</taxon>
        <taxon>Neoptera</taxon>
        <taxon>Endopterygota</taxon>
        <taxon>Diptera</taxon>
        <taxon>Nematocera</taxon>
        <taxon>Chironomoidea</taxon>
        <taxon>Chironomidae</taxon>
        <taxon>Clunio</taxon>
    </lineage>
</organism>
<keyword evidence="3" id="KW-1185">Reference proteome</keyword>
<name>A0A1J1I7Z5_9DIPT</name>
<dbReference type="Proteomes" id="UP000183832">
    <property type="component" value="Unassembled WGS sequence"/>
</dbReference>
<gene>
    <name evidence="2" type="ORF">CLUMA_CG009158</name>
</gene>
<dbReference type="EMBL" id="CVRI01000042">
    <property type="protein sequence ID" value="CRK95700.1"/>
    <property type="molecule type" value="Genomic_DNA"/>
</dbReference>
<evidence type="ECO:0000256" key="1">
    <source>
        <dbReference type="SAM" id="MobiDB-lite"/>
    </source>
</evidence>